<dbReference type="CDD" id="cd03443">
    <property type="entry name" value="PaaI_thioesterase"/>
    <property type="match status" value="1"/>
</dbReference>
<dbReference type="InterPro" id="IPR003736">
    <property type="entry name" value="PAAI_dom"/>
</dbReference>
<evidence type="ECO:0000256" key="4">
    <source>
        <dbReference type="ARBA" id="ARBA00038381"/>
    </source>
</evidence>
<evidence type="ECO:0000256" key="2">
    <source>
        <dbReference type="ARBA" id="ARBA00035880"/>
    </source>
</evidence>
<dbReference type="RefSeq" id="WP_161338011.1">
    <property type="nucleotide sequence ID" value="NZ_JBHSDG010000002.1"/>
</dbReference>
<reference evidence="9 10" key="1">
    <citation type="journal article" date="2014" name="Int. J. Syst. Evol. Microbiol.">
        <title>Sneathiella chungangensis sp. nov., isolated from a marine sand, and emended description of the genus Sneathiella.</title>
        <authorList>
            <person name="Siamphan C."/>
            <person name="Kim H."/>
            <person name="Lee J.S."/>
            <person name="Kim W."/>
        </authorList>
    </citation>
    <scope>NUCLEOTIDE SEQUENCE [LARGE SCALE GENOMIC DNA]</scope>
    <source>
        <strain evidence="9 10">KCTC 32476</strain>
    </source>
</reference>
<dbReference type="Gene3D" id="3.10.129.10">
    <property type="entry name" value="Hotdog Thioesterase"/>
    <property type="match status" value="1"/>
</dbReference>
<dbReference type="GO" id="GO:0047617">
    <property type="term" value="F:fatty acyl-CoA hydrolase activity"/>
    <property type="evidence" value="ECO:0007669"/>
    <property type="project" value="UniProtKB-EC"/>
</dbReference>
<comment type="catalytic activity">
    <reaction evidence="7">
        <text>a medium-chain fatty acyl-CoA + H2O = a medium-chain fatty acid + CoA + H(+)</text>
        <dbReference type="Rhea" id="RHEA:68184"/>
        <dbReference type="ChEBI" id="CHEBI:15377"/>
        <dbReference type="ChEBI" id="CHEBI:15378"/>
        <dbReference type="ChEBI" id="CHEBI:57287"/>
        <dbReference type="ChEBI" id="CHEBI:59558"/>
        <dbReference type="ChEBI" id="CHEBI:90546"/>
    </reaction>
</comment>
<dbReference type="EMBL" id="WTVA01000001">
    <property type="protein sequence ID" value="MZR21630.1"/>
    <property type="molecule type" value="Genomic_DNA"/>
</dbReference>
<keyword evidence="1" id="KW-0378">Hydrolase</keyword>
<comment type="catalytic activity">
    <reaction evidence="2">
        <text>a fatty acyl-CoA + H2O = a fatty acid + CoA + H(+)</text>
        <dbReference type="Rhea" id="RHEA:16781"/>
        <dbReference type="ChEBI" id="CHEBI:15377"/>
        <dbReference type="ChEBI" id="CHEBI:15378"/>
        <dbReference type="ChEBI" id="CHEBI:28868"/>
        <dbReference type="ChEBI" id="CHEBI:57287"/>
        <dbReference type="ChEBI" id="CHEBI:77636"/>
        <dbReference type="EC" id="3.1.2.20"/>
    </reaction>
</comment>
<dbReference type="SUPFAM" id="SSF54637">
    <property type="entry name" value="Thioesterase/thiol ester dehydrase-isomerase"/>
    <property type="match status" value="1"/>
</dbReference>
<evidence type="ECO:0000256" key="6">
    <source>
        <dbReference type="ARBA" id="ARBA00040062"/>
    </source>
</evidence>
<evidence type="ECO:0000313" key="10">
    <source>
        <dbReference type="Proteomes" id="UP000445696"/>
    </source>
</evidence>
<dbReference type="InterPro" id="IPR006683">
    <property type="entry name" value="Thioestr_dom"/>
</dbReference>
<comment type="catalytic activity">
    <reaction evidence="3">
        <text>a long-chain fatty acyl-CoA + H2O = a long-chain fatty acid + CoA + H(+)</text>
        <dbReference type="Rhea" id="RHEA:67680"/>
        <dbReference type="ChEBI" id="CHEBI:15377"/>
        <dbReference type="ChEBI" id="CHEBI:15378"/>
        <dbReference type="ChEBI" id="CHEBI:57287"/>
        <dbReference type="ChEBI" id="CHEBI:57560"/>
        <dbReference type="ChEBI" id="CHEBI:83139"/>
    </reaction>
</comment>
<dbReference type="PANTHER" id="PTHR43240">
    <property type="entry name" value="1,4-DIHYDROXY-2-NAPHTHOYL-COA THIOESTERASE 1"/>
    <property type="match status" value="1"/>
</dbReference>
<organism evidence="9 10">
    <name type="scientific">Sneathiella chungangensis</name>
    <dbReference type="NCBI Taxonomy" id="1418234"/>
    <lineage>
        <taxon>Bacteria</taxon>
        <taxon>Pseudomonadati</taxon>
        <taxon>Pseudomonadota</taxon>
        <taxon>Alphaproteobacteria</taxon>
        <taxon>Sneathiellales</taxon>
        <taxon>Sneathiellaceae</taxon>
        <taxon>Sneathiella</taxon>
    </lineage>
</organism>
<keyword evidence="10" id="KW-1185">Reference proteome</keyword>
<evidence type="ECO:0000256" key="3">
    <source>
        <dbReference type="ARBA" id="ARBA00036002"/>
    </source>
</evidence>
<sequence>MLADFKPRNPDYDHVVRDSFARQPYMADIGAWIDRLEPGLCELALERRPGLTQQHGFFHGGLVSALTDSAAGYACYSLYPPDSTVLTTEFKVNFLNPAQGTRLRARAQVVKAGKTLFVCQADAYAEESGERRHCLTGLFTMMCLTGKSDQVNFGRDVVST</sequence>
<dbReference type="AlphaFoldDB" id="A0A845ME23"/>
<dbReference type="Proteomes" id="UP000445696">
    <property type="component" value="Unassembled WGS sequence"/>
</dbReference>
<protein>
    <recommendedName>
        <fullName evidence="6">Medium/long-chain acyl-CoA thioesterase YigI</fullName>
        <ecNumber evidence="5">3.1.2.20</ecNumber>
    </recommendedName>
</protein>
<dbReference type="PANTHER" id="PTHR43240:SF20">
    <property type="entry name" value="MEDIUM_LONG-CHAIN ACYL-COA THIOESTERASE YIGI"/>
    <property type="match status" value="1"/>
</dbReference>
<dbReference type="EC" id="3.1.2.20" evidence="5"/>
<comment type="caution">
    <text evidence="9">The sequence shown here is derived from an EMBL/GenBank/DDBJ whole genome shotgun (WGS) entry which is preliminary data.</text>
</comment>
<evidence type="ECO:0000313" key="9">
    <source>
        <dbReference type="EMBL" id="MZR21630.1"/>
    </source>
</evidence>
<dbReference type="OrthoDB" id="9806185at2"/>
<evidence type="ECO:0000256" key="5">
    <source>
        <dbReference type="ARBA" id="ARBA00038894"/>
    </source>
</evidence>
<comment type="similarity">
    <text evidence="4">Belongs to the YigI thioesterase family.</text>
</comment>
<evidence type="ECO:0000259" key="8">
    <source>
        <dbReference type="Pfam" id="PF03061"/>
    </source>
</evidence>
<dbReference type="InterPro" id="IPR029069">
    <property type="entry name" value="HotDog_dom_sf"/>
</dbReference>
<proteinExistence type="inferred from homology"/>
<feature type="domain" description="Thioesterase" evidence="8">
    <location>
        <begin position="55"/>
        <end position="129"/>
    </location>
</feature>
<accession>A0A845ME23</accession>
<evidence type="ECO:0000256" key="1">
    <source>
        <dbReference type="ARBA" id="ARBA00022801"/>
    </source>
</evidence>
<gene>
    <name evidence="9" type="ORF">GQF03_04745</name>
</gene>
<dbReference type="NCBIfam" id="TIGR00369">
    <property type="entry name" value="unchar_dom_1"/>
    <property type="match status" value="1"/>
</dbReference>
<evidence type="ECO:0000256" key="7">
    <source>
        <dbReference type="ARBA" id="ARBA00048062"/>
    </source>
</evidence>
<dbReference type="Pfam" id="PF03061">
    <property type="entry name" value="4HBT"/>
    <property type="match status" value="1"/>
</dbReference>
<name>A0A845ME23_9PROT</name>